<evidence type="ECO:0000313" key="2">
    <source>
        <dbReference type="EMBL" id="GBP84761.1"/>
    </source>
</evidence>
<comment type="caution">
    <text evidence="2">The sequence shown here is derived from an EMBL/GenBank/DDBJ whole genome shotgun (WGS) entry which is preliminary data.</text>
</comment>
<feature type="region of interest" description="Disordered" evidence="1">
    <location>
        <begin position="175"/>
        <end position="217"/>
    </location>
</feature>
<proteinExistence type="predicted"/>
<dbReference type="AlphaFoldDB" id="A0A4C1Z7F8"/>
<dbReference type="Proteomes" id="UP000299102">
    <property type="component" value="Unassembled WGS sequence"/>
</dbReference>
<name>A0A4C1Z7F8_EUMVA</name>
<sequence length="317" mass="35353">MQLRLPFRAAQHASAVCASSDSPSLGLSYKLEVRPYIIYFLIKLTEERMLNSSYCKNFKLLTSRVPTCDNALDRRRAHSDGRHTEFHLNAARPDASIASRAPVSPVTAVQFEIQGLLSPGQTIEHLVACSKMCIRTGVHAAATTAPSRRTHLVRRPLLVECCEENVVRECSHAARAERETLKRPESTARDNLVPSTHKRGIGVVSSGTSAMSDGGHRRVVVPGHRSCSKSDHKIEANNIINGIFMRWSNFAMRRAAWAQMGDFELLEQTDEQIEVGKKLINNAVIERSLANSMSIPNDALRNDRLRSQRAADLHRLR</sequence>
<evidence type="ECO:0000256" key="1">
    <source>
        <dbReference type="SAM" id="MobiDB-lite"/>
    </source>
</evidence>
<reference evidence="2 3" key="1">
    <citation type="journal article" date="2019" name="Commun. Biol.">
        <title>The bagworm genome reveals a unique fibroin gene that provides high tensile strength.</title>
        <authorList>
            <person name="Kono N."/>
            <person name="Nakamura H."/>
            <person name="Ohtoshi R."/>
            <person name="Tomita M."/>
            <person name="Numata K."/>
            <person name="Arakawa K."/>
        </authorList>
    </citation>
    <scope>NUCLEOTIDE SEQUENCE [LARGE SCALE GENOMIC DNA]</scope>
</reference>
<feature type="compositionally biased region" description="Basic and acidic residues" evidence="1">
    <location>
        <begin position="175"/>
        <end position="188"/>
    </location>
</feature>
<accession>A0A4C1Z7F8</accession>
<keyword evidence="3" id="KW-1185">Reference proteome</keyword>
<protein>
    <submittedName>
        <fullName evidence="2">Uncharacterized protein</fullName>
    </submittedName>
</protein>
<dbReference type="EMBL" id="BGZK01001696">
    <property type="protein sequence ID" value="GBP84761.1"/>
    <property type="molecule type" value="Genomic_DNA"/>
</dbReference>
<organism evidence="2 3">
    <name type="scientific">Eumeta variegata</name>
    <name type="common">Bagworm moth</name>
    <name type="synonym">Eumeta japonica</name>
    <dbReference type="NCBI Taxonomy" id="151549"/>
    <lineage>
        <taxon>Eukaryota</taxon>
        <taxon>Metazoa</taxon>
        <taxon>Ecdysozoa</taxon>
        <taxon>Arthropoda</taxon>
        <taxon>Hexapoda</taxon>
        <taxon>Insecta</taxon>
        <taxon>Pterygota</taxon>
        <taxon>Neoptera</taxon>
        <taxon>Endopterygota</taxon>
        <taxon>Lepidoptera</taxon>
        <taxon>Glossata</taxon>
        <taxon>Ditrysia</taxon>
        <taxon>Tineoidea</taxon>
        <taxon>Psychidae</taxon>
        <taxon>Oiketicinae</taxon>
        <taxon>Eumeta</taxon>
    </lineage>
</organism>
<gene>
    <name evidence="2" type="ORF">EVAR_67319_1</name>
</gene>
<evidence type="ECO:0000313" key="3">
    <source>
        <dbReference type="Proteomes" id="UP000299102"/>
    </source>
</evidence>